<sequence length="53" mass="6231">MAWWLSTLVPLPRACRRMMIRKEARINKRRMESNLEELNSIGKDQIRSASTVS</sequence>
<organism evidence="1">
    <name type="scientific">Oryza brachyantha</name>
    <name type="common">malo sina</name>
    <dbReference type="NCBI Taxonomy" id="4533"/>
    <lineage>
        <taxon>Eukaryota</taxon>
        <taxon>Viridiplantae</taxon>
        <taxon>Streptophyta</taxon>
        <taxon>Embryophyta</taxon>
        <taxon>Tracheophyta</taxon>
        <taxon>Spermatophyta</taxon>
        <taxon>Magnoliopsida</taxon>
        <taxon>Liliopsida</taxon>
        <taxon>Poales</taxon>
        <taxon>Poaceae</taxon>
        <taxon>BOP clade</taxon>
        <taxon>Oryzoideae</taxon>
        <taxon>Oryzeae</taxon>
        <taxon>Oryzinae</taxon>
        <taxon>Oryza</taxon>
    </lineage>
</organism>
<name>J3LVU9_ORYBR</name>
<keyword evidence="2" id="KW-1185">Reference proteome</keyword>
<protein>
    <submittedName>
        <fullName evidence="1">Uncharacterized protein</fullName>
    </submittedName>
</protein>
<dbReference type="HOGENOM" id="CLU_3071905_0_0_1"/>
<reference evidence="1" key="1">
    <citation type="journal article" date="2013" name="Nat. Commun.">
        <title>Whole-genome sequencing of Oryza brachyantha reveals mechanisms underlying Oryza genome evolution.</title>
        <authorList>
            <person name="Chen J."/>
            <person name="Huang Q."/>
            <person name="Gao D."/>
            <person name="Wang J."/>
            <person name="Lang Y."/>
            <person name="Liu T."/>
            <person name="Li B."/>
            <person name="Bai Z."/>
            <person name="Luis Goicoechea J."/>
            <person name="Liang C."/>
            <person name="Chen C."/>
            <person name="Zhang W."/>
            <person name="Sun S."/>
            <person name="Liao Y."/>
            <person name="Zhang X."/>
            <person name="Yang L."/>
            <person name="Song C."/>
            <person name="Wang M."/>
            <person name="Shi J."/>
            <person name="Liu G."/>
            <person name="Liu J."/>
            <person name="Zhou H."/>
            <person name="Zhou W."/>
            <person name="Yu Q."/>
            <person name="An N."/>
            <person name="Chen Y."/>
            <person name="Cai Q."/>
            <person name="Wang B."/>
            <person name="Liu B."/>
            <person name="Min J."/>
            <person name="Huang Y."/>
            <person name="Wu H."/>
            <person name="Li Z."/>
            <person name="Zhang Y."/>
            <person name="Yin Y."/>
            <person name="Song W."/>
            <person name="Jiang J."/>
            <person name="Jackson S.A."/>
            <person name="Wing R.A."/>
            <person name="Wang J."/>
            <person name="Chen M."/>
        </authorList>
    </citation>
    <scope>NUCLEOTIDE SEQUENCE [LARGE SCALE GENOMIC DNA]</scope>
    <source>
        <strain evidence="1">cv. IRGC 101232</strain>
    </source>
</reference>
<dbReference type="AlphaFoldDB" id="J3LVU9"/>
<dbReference type="Gramene" id="OB04G12740.1">
    <property type="protein sequence ID" value="OB04G12740.1"/>
    <property type="gene ID" value="OB04G12740"/>
</dbReference>
<evidence type="ECO:0000313" key="1">
    <source>
        <dbReference type="EnsemblPlants" id="OB04G12740.1"/>
    </source>
</evidence>
<dbReference type="EnsemblPlants" id="OB04G12740.1">
    <property type="protein sequence ID" value="OB04G12740.1"/>
    <property type="gene ID" value="OB04G12740"/>
</dbReference>
<evidence type="ECO:0000313" key="2">
    <source>
        <dbReference type="Proteomes" id="UP000006038"/>
    </source>
</evidence>
<dbReference type="Proteomes" id="UP000006038">
    <property type="component" value="Chromosome 4"/>
</dbReference>
<accession>J3LVU9</accession>
<reference evidence="1" key="2">
    <citation type="submission" date="2013-04" db="UniProtKB">
        <authorList>
            <consortium name="EnsemblPlants"/>
        </authorList>
    </citation>
    <scope>IDENTIFICATION</scope>
</reference>
<proteinExistence type="predicted"/>